<protein>
    <submittedName>
        <fullName evidence="2">DUF5058 family protein</fullName>
    </submittedName>
</protein>
<dbReference type="Pfam" id="PF16481">
    <property type="entry name" value="DUF5058"/>
    <property type="match status" value="1"/>
</dbReference>
<keyword evidence="1" id="KW-1133">Transmembrane helix</keyword>
<dbReference type="AlphaFoldDB" id="A0AAU8EP90"/>
<sequence>MHAPLAPTGSTDILAIANAPVLWLCVAGVFGVIVVQSLIFLRAVRRAAPSVQMTPGDIRTSFRSGAVSAIGPSLAVALVAIALLALFGAPAVLSRIGLIGSAAYDVSAAGIAAGTLGAKLGDESYTQSVFAVAFFAMSIGGAMWMIATLILTPLLRRGDAKVRAINPAAMAIVPAAALIGAFACLGFTELPKSGTHVVTFAVSASVMAVSLLLARALGKSWLREWGLGISIVAALGAALLASGN</sequence>
<feature type="transmembrane region" description="Helical" evidence="1">
    <location>
        <begin position="225"/>
        <end position="243"/>
    </location>
</feature>
<feature type="transmembrane region" description="Helical" evidence="1">
    <location>
        <begin position="194"/>
        <end position="213"/>
    </location>
</feature>
<accession>A0AAU8EP90</accession>
<reference evidence="2" key="1">
    <citation type="submission" date="2024-06" db="EMBL/GenBank/DDBJ databases">
        <title>Biodegradation of dimethachlon by Arthrobacter sp. K5: mechanistic insights and ecological implications.</title>
        <authorList>
            <person name="Hu S."/>
            <person name="Lu P."/>
        </authorList>
    </citation>
    <scope>NUCLEOTIDE SEQUENCE</scope>
    <source>
        <strain evidence="2">K5</strain>
    </source>
</reference>
<organism evidence="2">
    <name type="scientific">Arthrobacter sp. K5</name>
    <dbReference type="NCBI Taxonomy" id="2839623"/>
    <lineage>
        <taxon>Bacteria</taxon>
        <taxon>Bacillati</taxon>
        <taxon>Actinomycetota</taxon>
        <taxon>Actinomycetes</taxon>
        <taxon>Micrococcales</taxon>
        <taxon>Micrococcaceae</taxon>
        <taxon>Arthrobacter</taxon>
    </lineage>
</organism>
<dbReference type="EMBL" id="CP159279">
    <property type="protein sequence ID" value="XCH10410.1"/>
    <property type="molecule type" value="Genomic_DNA"/>
</dbReference>
<feature type="transmembrane region" description="Helical" evidence="1">
    <location>
        <begin position="65"/>
        <end position="87"/>
    </location>
</feature>
<feature type="transmembrane region" description="Helical" evidence="1">
    <location>
        <begin position="129"/>
        <end position="155"/>
    </location>
</feature>
<keyword evidence="1" id="KW-0812">Transmembrane</keyword>
<feature type="transmembrane region" description="Helical" evidence="1">
    <location>
        <begin position="20"/>
        <end position="44"/>
    </location>
</feature>
<gene>
    <name evidence="2" type="ORF">ABRP34_16430</name>
</gene>
<keyword evidence="1" id="KW-0472">Membrane</keyword>
<dbReference type="RefSeq" id="WP_353711017.1">
    <property type="nucleotide sequence ID" value="NZ_CP159279.1"/>
</dbReference>
<evidence type="ECO:0000256" key="1">
    <source>
        <dbReference type="SAM" id="Phobius"/>
    </source>
</evidence>
<evidence type="ECO:0000313" key="2">
    <source>
        <dbReference type="EMBL" id="XCH10410.1"/>
    </source>
</evidence>
<proteinExistence type="predicted"/>
<feature type="transmembrane region" description="Helical" evidence="1">
    <location>
        <begin position="167"/>
        <end position="188"/>
    </location>
</feature>
<dbReference type="InterPro" id="IPR032479">
    <property type="entry name" value="DUF5058"/>
</dbReference>
<name>A0AAU8EP90_9MICC</name>